<dbReference type="SMART" id="SM00388">
    <property type="entry name" value="HisKA"/>
    <property type="match status" value="1"/>
</dbReference>
<dbReference type="InterPro" id="IPR050428">
    <property type="entry name" value="TCS_sensor_his_kinase"/>
</dbReference>
<feature type="transmembrane region" description="Helical" evidence="12">
    <location>
        <begin position="6"/>
        <end position="27"/>
    </location>
</feature>
<dbReference type="GO" id="GO:0000155">
    <property type="term" value="F:phosphorelay sensor kinase activity"/>
    <property type="evidence" value="ECO:0007669"/>
    <property type="project" value="InterPro"/>
</dbReference>
<dbReference type="InterPro" id="IPR005467">
    <property type="entry name" value="His_kinase_dom"/>
</dbReference>
<evidence type="ECO:0000256" key="5">
    <source>
        <dbReference type="ARBA" id="ARBA00022679"/>
    </source>
</evidence>
<keyword evidence="10 12" id="KW-0472">Membrane</keyword>
<keyword evidence="4" id="KW-0597">Phosphoprotein</keyword>
<feature type="region of interest" description="Disordered" evidence="11">
    <location>
        <begin position="473"/>
        <end position="498"/>
    </location>
</feature>
<dbReference type="InterPro" id="IPR003661">
    <property type="entry name" value="HisK_dim/P_dom"/>
</dbReference>
<keyword evidence="6 12" id="KW-0812">Transmembrane</keyword>
<dbReference type="EMBL" id="FRBI01000004">
    <property type="protein sequence ID" value="SHL45270.1"/>
    <property type="molecule type" value="Genomic_DNA"/>
</dbReference>
<dbReference type="SMART" id="SM00387">
    <property type="entry name" value="HATPase_c"/>
    <property type="match status" value="1"/>
</dbReference>
<dbReference type="InterPro" id="IPR004358">
    <property type="entry name" value="Sig_transdc_His_kin-like_C"/>
</dbReference>
<dbReference type="Proteomes" id="UP000184111">
    <property type="component" value="Unassembled WGS sequence"/>
</dbReference>
<dbReference type="AlphaFoldDB" id="A0A1M7AR68"/>
<evidence type="ECO:0000256" key="8">
    <source>
        <dbReference type="ARBA" id="ARBA00022989"/>
    </source>
</evidence>
<dbReference type="SUPFAM" id="SSF47384">
    <property type="entry name" value="Homodimeric domain of signal transducing histidine kinase"/>
    <property type="match status" value="1"/>
</dbReference>
<evidence type="ECO:0000256" key="11">
    <source>
        <dbReference type="SAM" id="MobiDB-lite"/>
    </source>
</evidence>
<dbReference type="InterPro" id="IPR036097">
    <property type="entry name" value="HisK_dim/P_sf"/>
</dbReference>
<evidence type="ECO:0000313" key="14">
    <source>
        <dbReference type="EMBL" id="SHL45270.1"/>
    </source>
</evidence>
<dbReference type="GO" id="GO:0005886">
    <property type="term" value="C:plasma membrane"/>
    <property type="evidence" value="ECO:0007669"/>
    <property type="project" value="UniProtKB-SubCell"/>
</dbReference>
<comment type="catalytic activity">
    <reaction evidence="1">
        <text>ATP + protein L-histidine = ADP + protein N-phospho-L-histidine.</text>
        <dbReference type="EC" id="2.7.13.3"/>
    </reaction>
</comment>
<dbReference type="Gene3D" id="6.10.340.10">
    <property type="match status" value="1"/>
</dbReference>
<protein>
    <recommendedName>
        <fullName evidence="3">histidine kinase</fullName>
        <ecNumber evidence="3">2.7.13.3</ecNumber>
    </recommendedName>
</protein>
<dbReference type="SUPFAM" id="SSF55874">
    <property type="entry name" value="ATPase domain of HSP90 chaperone/DNA topoisomerase II/histidine kinase"/>
    <property type="match status" value="1"/>
</dbReference>
<sequence>MRLSTRIAVAVAVVVPLLVLGSGWIMVRLVSRDVHAAGDAHLRERATAVRPEALGLLRAMANDRPASVEQARQRRLFTAALDVGIRVTGADGTVTGGPQPAAPVTLPSPPDATRPVTVAAGAQGWRVLAVPLTAVRPAASGTLWLFSPDGAGRRQIAQVRRRVVTVALLTAPVAGLLAWLAAVRLARPLLALQRRAAGIDPRTSAARLDHARTGVSEVDDLAGTLQTVLARYDEQAARTAEALVTARSFSAAASHELRTPLMSMRIDLDVLDGDPAPEGAERAEVVADLRAAHERLLGLLVMLRTLAQGDLVEADAFVPVDLADLLDSAVRDLRRDHPAARITVRTAGPCAVRAWPQGLRSAVDNLLSNAVVHGSGPVEAALAPTADGAAVRLTVGDHGPGVPPGARASVFTRFQRRQDSPGSGLGLALVGQQAALHSGTVTVTDRPDGTPGAWFVLDIPHMAQGPALPRQRDWLTAAPAGSDAGPDATPQDFHKDRS</sequence>
<keyword evidence="8 12" id="KW-1133">Transmembrane helix</keyword>
<accession>A0A1M7AR68</accession>
<proteinExistence type="predicted"/>
<dbReference type="EC" id="2.7.13.3" evidence="3"/>
<gene>
    <name evidence="14" type="ORF">SAMN05216499_104171</name>
</gene>
<organism evidence="14 15">
    <name type="scientific">Actinacidiphila paucisporea</name>
    <dbReference type="NCBI Taxonomy" id="310782"/>
    <lineage>
        <taxon>Bacteria</taxon>
        <taxon>Bacillati</taxon>
        <taxon>Actinomycetota</taxon>
        <taxon>Actinomycetes</taxon>
        <taxon>Kitasatosporales</taxon>
        <taxon>Streptomycetaceae</taxon>
        <taxon>Actinacidiphila</taxon>
    </lineage>
</organism>
<keyword evidence="5" id="KW-0808">Transferase</keyword>
<name>A0A1M7AR68_9ACTN</name>
<evidence type="ECO:0000256" key="4">
    <source>
        <dbReference type="ARBA" id="ARBA00022553"/>
    </source>
</evidence>
<evidence type="ECO:0000256" key="1">
    <source>
        <dbReference type="ARBA" id="ARBA00000085"/>
    </source>
</evidence>
<dbReference type="InterPro" id="IPR036890">
    <property type="entry name" value="HATPase_C_sf"/>
</dbReference>
<comment type="subcellular location">
    <subcellularLocation>
        <location evidence="2">Cell membrane</location>
    </subcellularLocation>
</comment>
<dbReference type="RefSeq" id="WP_073495850.1">
    <property type="nucleotide sequence ID" value="NZ_FRBI01000004.1"/>
</dbReference>
<dbReference type="PRINTS" id="PR00344">
    <property type="entry name" value="BCTRLSENSOR"/>
</dbReference>
<evidence type="ECO:0000256" key="6">
    <source>
        <dbReference type="ARBA" id="ARBA00022692"/>
    </source>
</evidence>
<evidence type="ECO:0000256" key="10">
    <source>
        <dbReference type="ARBA" id="ARBA00023136"/>
    </source>
</evidence>
<evidence type="ECO:0000256" key="9">
    <source>
        <dbReference type="ARBA" id="ARBA00023012"/>
    </source>
</evidence>
<evidence type="ECO:0000256" key="12">
    <source>
        <dbReference type="SAM" id="Phobius"/>
    </source>
</evidence>
<keyword evidence="15" id="KW-1185">Reference proteome</keyword>
<dbReference type="OrthoDB" id="5241347at2"/>
<evidence type="ECO:0000256" key="3">
    <source>
        <dbReference type="ARBA" id="ARBA00012438"/>
    </source>
</evidence>
<evidence type="ECO:0000313" key="15">
    <source>
        <dbReference type="Proteomes" id="UP000184111"/>
    </source>
</evidence>
<dbReference type="PANTHER" id="PTHR45436:SF5">
    <property type="entry name" value="SENSOR HISTIDINE KINASE TRCS"/>
    <property type="match status" value="1"/>
</dbReference>
<feature type="transmembrane region" description="Helical" evidence="12">
    <location>
        <begin position="163"/>
        <end position="182"/>
    </location>
</feature>
<dbReference type="PROSITE" id="PS50109">
    <property type="entry name" value="HIS_KIN"/>
    <property type="match status" value="1"/>
</dbReference>
<dbReference type="InterPro" id="IPR003594">
    <property type="entry name" value="HATPase_dom"/>
</dbReference>
<dbReference type="CDD" id="cd00082">
    <property type="entry name" value="HisKA"/>
    <property type="match status" value="1"/>
</dbReference>
<feature type="domain" description="Histidine kinase" evidence="13">
    <location>
        <begin position="252"/>
        <end position="463"/>
    </location>
</feature>
<dbReference type="Gene3D" id="1.10.287.130">
    <property type="match status" value="1"/>
</dbReference>
<feature type="compositionally biased region" description="Low complexity" evidence="11">
    <location>
        <begin position="476"/>
        <end position="489"/>
    </location>
</feature>
<dbReference type="Pfam" id="PF00512">
    <property type="entry name" value="HisKA"/>
    <property type="match status" value="1"/>
</dbReference>
<keyword evidence="9" id="KW-0902">Two-component regulatory system</keyword>
<dbReference type="Gene3D" id="3.30.565.10">
    <property type="entry name" value="Histidine kinase-like ATPase, C-terminal domain"/>
    <property type="match status" value="1"/>
</dbReference>
<dbReference type="PANTHER" id="PTHR45436">
    <property type="entry name" value="SENSOR HISTIDINE KINASE YKOH"/>
    <property type="match status" value="1"/>
</dbReference>
<reference evidence="14 15" key="1">
    <citation type="submission" date="2016-11" db="EMBL/GenBank/DDBJ databases">
        <authorList>
            <person name="Jaros S."/>
            <person name="Januszkiewicz K."/>
            <person name="Wedrychowicz H."/>
        </authorList>
    </citation>
    <scope>NUCLEOTIDE SEQUENCE [LARGE SCALE GENOMIC DNA]</scope>
    <source>
        <strain evidence="14 15">CGMCC 4.2025</strain>
    </source>
</reference>
<dbReference type="STRING" id="310782.SAMN05216499_104171"/>
<dbReference type="Pfam" id="PF02518">
    <property type="entry name" value="HATPase_c"/>
    <property type="match status" value="1"/>
</dbReference>
<evidence type="ECO:0000256" key="2">
    <source>
        <dbReference type="ARBA" id="ARBA00004236"/>
    </source>
</evidence>
<evidence type="ECO:0000259" key="13">
    <source>
        <dbReference type="PROSITE" id="PS50109"/>
    </source>
</evidence>
<keyword evidence="7 14" id="KW-0418">Kinase</keyword>
<evidence type="ECO:0000256" key="7">
    <source>
        <dbReference type="ARBA" id="ARBA00022777"/>
    </source>
</evidence>